<accession>A0A1M7RY49</accession>
<dbReference type="EMBL" id="FRDL01000001">
    <property type="protein sequence ID" value="SHN50992.1"/>
    <property type="molecule type" value="Genomic_DNA"/>
</dbReference>
<sequence length="445" mass="48822">MSDLVPQKIEGLPAIIEGTDDLLTQITNSLGVPRDVLPAKAQIDHTWENLPRLLSKIPAELRDERMVRLCVADSVGLFDSAINYIWNSTIVELRQKVIRFGLPIVAQLTSKALDESKLLEMMDHELLKLCLELNLITEEGYFKLDQCRAIRNSFSAAHPAVGALDEDEVVNFISRCARAALSDVNVPAGVNFNELISAIKAGHFNGDQEAYWTAAIKGTHSAQRELIATALHGMYCDEALGQSARSNCATLFLPAVELDGIPSAIIDQHQRYVGKGEQAKASASRDFFTKFKMLGLLSEAERHSIISTACDRLNAAHQGMNNFYNEPPFAARLHEIVGASAVPESVRRKFVETVVSCAVGNQYGVSWAARPHYESMVKDFSPKALEIMFAIPDSKTLVGNKIASFPACRKRFAELVGLLEGANIPTALQASYSVWMGKLAKHQAA</sequence>
<evidence type="ECO:0000313" key="2">
    <source>
        <dbReference type="Proteomes" id="UP000184066"/>
    </source>
</evidence>
<dbReference type="Proteomes" id="UP000184066">
    <property type="component" value="Unassembled WGS sequence"/>
</dbReference>
<organism evidence="1 2">
    <name type="scientific">Oceanicella actignis</name>
    <dbReference type="NCBI Taxonomy" id="1189325"/>
    <lineage>
        <taxon>Bacteria</taxon>
        <taxon>Pseudomonadati</taxon>
        <taxon>Pseudomonadota</taxon>
        <taxon>Alphaproteobacteria</taxon>
        <taxon>Rhodobacterales</taxon>
        <taxon>Paracoccaceae</taxon>
        <taxon>Oceanicella</taxon>
    </lineage>
</organism>
<protein>
    <submittedName>
        <fullName evidence="1">Uncharacterized protein</fullName>
    </submittedName>
</protein>
<proteinExistence type="predicted"/>
<dbReference type="AlphaFoldDB" id="A0A1M7RY49"/>
<name>A0A1M7RY49_9RHOB</name>
<gene>
    <name evidence="1" type="ORF">SAMN05216200_101281</name>
</gene>
<evidence type="ECO:0000313" key="1">
    <source>
        <dbReference type="EMBL" id="SHN50992.1"/>
    </source>
</evidence>
<reference evidence="1 2" key="1">
    <citation type="submission" date="2016-12" db="EMBL/GenBank/DDBJ databases">
        <authorList>
            <person name="Song W.-J."/>
            <person name="Kurnit D.M."/>
        </authorList>
    </citation>
    <scope>NUCLEOTIDE SEQUENCE [LARGE SCALE GENOMIC DNA]</scope>
    <source>
        <strain evidence="1 2">CGMCC 1.10808</strain>
    </source>
</reference>
<keyword evidence="2" id="KW-1185">Reference proteome</keyword>
<dbReference type="RefSeq" id="WP_072745858.1">
    <property type="nucleotide sequence ID" value="NZ_FOHL01000002.1"/>
</dbReference>